<dbReference type="InterPro" id="IPR050688">
    <property type="entry name" value="Zinc_finger/UBP_domain"/>
</dbReference>
<protein>
    <submittedName>
        <fullName evidence="14">Zinc finger protein 333</fullName>
    </submittedName>
</protein>
<keyword evidence="15" id="KW-1185">Reference proteome</keyword>
<dbReference type="EMBL" id="APAU02000006">
    <property type="protein sequence ID" value="EUB63532.1"/>
    <property type="molecule type" value="Genomic_DNA"/>
</dbReference>
<comment type="subcellular location">
    <subcellularLocation>
        <location evidence="2">Nucleus</location>
    </subcellularLocation>
</comment>
<accession>W6UY47</accession>
<keyword evidence="10" id="KW-0539">Nucleus</keyword>
<dbReference type="STRING" id="6210.W6UY47"/>
<dbReference type="PROSITE" id="PS50157">
    <property type="entry name" value="ZINC_FINGER_C2H2_2"/>
    <property type="match status" value="3"/>
</dbReference>
<dbReference type="OrthoDB" id="9439903at2759"/>
<dbReference type="RefSeq" id="XP_024354728.1">
    <property type="nucleotide sequence ID" value="XM_024490863.1"/>
</dbReference>
<evidence type="ECO:0000256" key="10">
    <source>
        <dbReference type="ARBA" id="ARBA00023242"/>
    </source>
</evidence>
<dbReference type="GO" id="GO:0005634">
    <property type="term" value="C:nucleus"/>
    <property type="evidence" value="ECO:0007669"/>
    <property type="project" value="UniProtKB-SubCell"/>
</dbReference>
<feature type="domain" description="C2H2-type" evidence="13">
    <location>
        <begin position="230"/>
        <end position="258"/>
    </location>
</feature>
<dbReference type="FunFam" id="3.30.160.60:FF:000097">
    <property type="entry name" value="Zinc finger protein"/>
    <property type="match status" value="1"/>
</dbReference>
<dbReference type="Proteomes" id="UP000019149">
    <property type="component" value="Unassembled WGS sequence"/>
</dbReference>
<proteinExistence type="predicted"/>
<feature type="region of interest" description="Disordered" evidence="12">
    <location>
        <begin position="13"/>
        <end position="36"/>
    </location>
</feature>
<keyword evidence="5 11" id="KW-0863">Zinc-finger</keyword>
<reference evidence="14 15" key="1">
    <citation type="journal article" date="2013" name="Nat. Genet.">
        <title>The genome of the hydatid tapeworm Echinococcus granulosus.</title>
        <authorList>
            <person name="Zheng H."/>
            <person name="Zhang W."/>
            <person name="Zhang L."/>
            <person name="Zhang Z."/>
            <person name="Li J."/>
            <person name="Lu G."/>
            <person name="Zhu Y."/>
            <person name="Wang Y."/>
            <person name="Huang Y."/>
            <person name="Liu J."/>
            <person name="Kang H."/>
            <person name="Chen J."/>
            <person name="Wang L."/>
            <person name="Chen A."/>
            <person name="Yu S."/>
            <person name="Gao Z."/>
            <person name="Jin L."/>
            <person name="Gu W."/>
            <person name="Wang Z."/>
            <person name="Zhao L."/>
            <person name="Shi B."/>
            <person name="Wen H."/>
            <person name="Lin R."/>
            <person name="Jones M.K."/>
            <person name="Brejova B."/>
            <person name="Vinar T."/>
            <person name="Zhao G."/>
            <person name="McManus D.P."/>
            <person name="Chen Z."/>
            <person name="Zhou Y."/>
            <person name="Wang S."/>
        </authorList>
    </citation>
    <scope>NUCLEOTIDE SEQUENCE [LARGE SCALE GENOMIC DNA]</scope>
</reference>
<keyword evidence="8" id="KW-0238">DNA-binding</keyword>
<organism evidence="14 15">
    <name type="scientific">Echinococcus granulosus</name>
    <name type="common">Hydatid tapeworm</name>
    <dbReference type="NCBI Taxonomy" id="6210"/>
    <lineage>
        <taxon>Eukaryota</taxon>
        <taxon>Metazoa</taxon>
        <taxon>Spiralia</taxon>
        <taxon>Lophotrochozoa</taxon>
        <taxon>Platyhelminthes</taxon>
        <taxon>Cestoda</taxon>
        <taxon>Eucestoda</taxon>
        <taxon>Cyclophyllidea</taxon>
        <taxon>Taeniidae</taxon>
        <taxon>Echinococcus</taxon>
        <taxon>Echinococcus granulosus group</taxon>
    </lineage>
</organism>
<dbReference type="OMA" id="HDENMAF"/>
<evidence type="ECO:0000256" key="3">
    <source>
        <dbReference type="ARBA" id="ARBA00022723"/>
    </source>
</evidence>
<keyword evidence="6" id="KW-0862">Zinc</keyword>
<evidence type="ECO:0000313" key="14">
    <source>
        <dbReference type="EMBL" id="EUB63532.1"/>
    </source>
</evidence>
<comment type="caution">
    <text evidence="14">The sequence shown here is derived from an EMBL/GenBank/DDBJ whole genome shotgun (WGS) entry which is preliminary data.</text>
</comment>
<sequence length="433" mass="47720">MPRELVKPPVRWCAMSNAPPRPPPPSSPHPLNPPDTTPYVAMVDATVVAPTAAATPLAQLGKISRVWWWLQRDGSCRIEIAINLLADSSPPEEGKRVLWPVTLLDPITHYNILHFVRSILTRIASSMWADTQLSHLLESYAPPSSPHYSNTILQMLSITWTNLRSYVNPTCVETVEDVEEKALDLSIRAPPTVGAASSTQSYPSSSMELATFPCSSSIYPFVPFSSDQDLSCPLCKKSFRFEKNLLRHLQKTHAAGSEESILKCKLCAYTTRHYSNMYVHIRTHTGDKPYSCSGCGASFTQGSSLKLHIRSRHDENMAFFSLSRKPGKNNLTKLWTRVVRLDANINLPVSQSSFYILPPQQLMGLPFSTASVNATADLPNRSIFANSSGGGWLTSTDHYSTSQHKTCGVFSIEALASSPPLQNSSMPESESLG</sequence>
<keyword evidence="3" id="KW-0479">Metal-binding</keyword>
<dbReference type="InterPro" id="IPR036236">
    <property type="entry name" value="Znf_C2H2_sf"/>
</dbReference>
<dbReference type="Gene3D" id="3.30.160.60">
    <property type="entry name" value="Classic Zinc Finger"/>
    <property type="match status" value="2"/>
</dbReference>
<name>W6UY47_ECHGR</name>
<evidence type="ECO:0000256" key="4">
    <source>
        <dbReference type="ARBA" id="ARBA00022737"/>
    </source>
</evidence>
<dbReference type="GeneID" id="36337329"/>
<evidence type="ECO:0000256" key="1">
    <source>
        <dbReference type="ARBA" id="ARBA00003767"/>
    </source>
</evidence>
<evidence type="ECO:0000259" key="13">
    <source>
        <dbReference type="PROSITE" id="PS50157"/>
    </source>
</evidence>
<dbReference type="GO" id="GO:0045944">
    <property type="term" value="P:positive regulation of transcription by RNA polymerase II"/>
    <property type="evidence" value="ECO:0007669"/>
    <property type="project" value="TreeGrafter"/>
</dbReference>
<gene>
    <name evidence="14" type="ORF">EGR_01614</name>
</gene>
<dbReference type="PROSITE" id="PS00028">
    <property type="entry name" value="ZINC_FINGER_C2H2_1"/>
    <property type="match status" value="2"/>
</dbReference>
<dbReference type="AlphaFoldDB" id="W6UY47"/>
<evidence type="ECO:0000256" key="6">
    <source>
        <dbReference type="ARBA" id="ARBA00022833"/>
    </source>
</evidence>
<dbReference type="SMART" id="SM00355">
    <property type="entry name" value="ZnF_C2H2"/>
    <property type="match status" value="3"/>
</dbReference>
<evidence type="ECO:0000256" key="5">
    <source>
        <dbReference type="ARBA" id="ARBA00022771"/>
    </source>
</evidence>
<evidence type="ECO:0000256" key="12">
    <source>
        <dbReference type="SAM" id="MobiDB-lite"/>
    </source>
</evidence>
<keyword evidence="4" id="KW-0677">Repeat</keyword>
<evidence type="ECO:0000256" key="8">
    <source>
        <dbReference type="ARBA" id="ARBA00023125"/>
    </source>
</evidence>
<keyword evidence="9" id="KW-0804">Transcription</keyword>
<dbReference type="PANTHER" id="PTHR24403:SF67">
    <property type="entry name" value="FI01116P-RELATED"/>
    <property type="match status" value="1"/>
</dbReference>
<dbReference type="PANTHER" id="PTHR24403">
    <property type="entry name" value="ZINC FINGER PROTEIN"/>
    <property type="match status" value="1"/>
</dbReference>
<dbReference type="CTD" id="36337329"/>
<evidence type="ECO:0000256" key="11">
    <source>
        <dbReference type="PROSITE-ProRule" id="PRU00042"/>
    </source>
</evidence>
<dbReference type="InterPro" id="IPR013087">
    <property type="entry name" value="Znf_C2H2_type"/>
</dbReference>
<dbReference type="Pfam" id="PF00096">
    <property type="entry name" value="zf-C2H2"/>
    <property type="match status" value="2"/>
</dbReference>
<feature type="domain" description="C2H2-type" evidence="13">
    <location>
        <begin position="290"/>
        <end position="318"/>
    </location>
</feature>
<dbReference type="GO" id="GO:0008270">
    <property type="term" value="F:zinc ion binding"/>
    <property type="evidence" value="ECO:0007669"/>
    <property type="project" value="UniProtKB-KW"/>
</dbReference>
<feature type="compositionally biased region" description="Pro residues" evidence="12">
    <location>
        <begin position="19"/>
        <end position="36"/>
    </location>
</feature>
<dbReference type="SUPFAM" id="SSF57667">
    <property type="entry name" value="beta-beta-alpha zinc fingers"/>
    <property type="match status" value="1"/>
</dbReference>
<evidence type="ECO:0000256" key="7">
    <source>
        <dbReference type="ARBA" id="ARBA00023015"/>
    </source>
</evidence>
<dbReference type="KEGG" id="egl:EGR_01614"/>
<evidence type="ECO:0000256" key="9">
    <source>
        <dbReference type="ARBA" id="ARBA00023163"/>
    </source>
</evidence>
<evidence type="ECO:0000313" key="15">
    <source>
        <dbReference type="Proteomes" id="UP000019149"/>
    </source>
</evidence>
<comment type="function">
    <text evidence="1">May be involved in transcriptional regulation.</text>
</comment>
<keyword evidence="7" id="KW-0805">Transcription regulation</keyword>
<feature type="domain" description="C2H2-type" evidence="13">
    <location>
        <begin position="262"/>
        <end position="289"/>
    </location>
</feature>
<dbReference type="GO" id="GO:0003677">
    <property type="term" value="F:DNA binding"/>
    <property type="evidence" value="ECO:0007669"/>
    <property type="project" value="UniProtKB-KW"/>
</dbReference>
<evidence type="ECO:0000256" key="2">
    <source>
        <dbReference type="ARBA" id="ARBA00004123"/>
    </source>
</evidence>